<keyword evidence="3" id="KW-1185">Reference proteome</keyword>
<evidence type="ECO:0000313" key="3">
    <source>
        <dbReference type="Proteomes" id="UP001597011"/>
    </source>
</evidence>
<keyword evidence="1" id="KW-0732">Signal</keyword>
<evidence type="ECO:0008006" key="4">
    <source>
        <dbReference type="Google" id="ProtNLM"/>
    </source>
</evidence>
<reference evidence="3" key="1">
    <citation type="journal article" date="2019" name="Int. J. Syst. Evol. Microbiol.">
        <title>The Global Catalogue of Microorganisms (GCM) 10K type strain sequencing project: providing services to taxonomists for standard genome sequencing and annotation.</title>
        <authorList>
            <consortium name="The Broad Institute Genomics Platform"/>
            <consortium name="The Broad Institute Genome Sequencing Center for Infectious Disease"/>
            <person name="Wu L."/>
            <person name="Ma J."/>
        </authorList>
    </citation>
    <scope>NUCLEOTIDE SEQUENCE [LARGE SCALE GENOMIC DNA]</scope>
    <source>
        <strain evidence="3">CCUG 60529</strain>
    </source>
</reference>
<organism evidence="2 3">
    <name type="scientific">Mariniflexile aquimaris</name>
    <dbReference type="NCBI Taxonomy" id="881009"/>
    <lineage>
        <taxon>Bacteria</taxon>
        <taxon>Pseudomonadati</taxon>
        <taxon>Bacteroidota</taxon>
        <taxon>Flavobacteriia</taxon>
        <taxon>Flavobacteriales</taxon>
        <taxon>Flavobacteriaceae</taxon>
        <taxon>Mariniflexile</taxon>
    </lineage>
</organism>
<name>A0ABW3BTZ7_9FLAO</name>
<sequence length="178" mass="20697">MKNKSVFTCLSSALFCCLFITSINLSFSQEQDIYEVTVNDLNNKSSKQAKNNKESDRSEFYNLSQNLHTVEYYHNNKLSNKHGNETLVKINIEDIQSLNVLFQNKGKFKNVKLITIVLNSQSDFNTLLDLSEIKDFSELKYLYIKCNFNCNEQDLKRFIKTSNSENKVRIFYTIVSPS</sequence>
<feature type="chain" id="PRO_5046754137" description="Leucine rich repeat (LRR) protein" evidence="1">
    <location>
        <begin position="29"/>
        <end position="178"/>
    </location>
</feature>
<feature type="signal peptide" evidence="1">
    <location>
        <begin position="1"/>
        <end position="28"/>
    </location>
</feature>
<dbReference type="Proteomes" id="UP001597011">
    <property type="component" value="Unassembled WGS sequence"/>
</dbReference>
<comment type="caution">
    <text evidence="2">The sequence shown here is derived from an EMBL/GenBank/DDBJ whole genome shotgun (WGS) entry which is preliminary data.</text>
</comment>
<protein>
    <recommendedName>
        <fullName evidence="4">Leucine rich repeat (LRR) protein</fullName>
    </recommendedName>
</protein>
<evidence type="ECO:0000256" key="1">
    <source>
        <dbReference type="SAM" id="SignalP"/>
    </source>
</evidence>
<proteinExistence type="predicted"/>
<evidence type="ECO:0000313" key="2">
    <source>
        <dbReference type="EMBL" id="MFD0836132.1"/>
    </source>
</evidence>
<dbReference type="EMBL" id="JBHTIB010000012">
    <property type="protein sequence ID" value="MFD0836132.1"/>
    <property type="molecule type" value="Genomic_DNA"/>
</dbReference>
<dbReference type="RefSeq" id="WP_379941903.1">
    <property type="nucleotide sequence ID" value="NZ_JBHTIB010000012.1"/>
</dbReference>
<accession>A0ABW3BTZ7</accession>
<gene>
    <name evidence="2" type="ORF">ACFQ0I_10175</name>
</gene>